<dbReference type="EMBL" id="QRIC01000025">
    <property type="protein sequence ID" value="RHG24119.1"/>
    <property type="molecule type" value="Genomic_DNA"/>
</dbReference>
<dbReference type="InterPro" id="IPR036005">
    <property type="entry name" value="Creatinase/aminopeptidase-like"/>
</dbReference>
<dbReference type="Proteomes" id="UP000284095">
    <property type="component" value="Unassembled WGS sequence"/>
</dbReference>
<protein>
    <submittedName>
        <fullName evidence="2">M24 family metallopeptidase</fullName>
    </submittedName>
</protein>
<accession>A0A414SSI5</accession>
<sequence>MKNLDKLLSWLQTSEYDGVILGRRDNFKWITEENANAVVTNTEVGVAHLLIEKDGSVTVAADSSDCPRMETEQNALRAKGMLIPWYESFEAHLKDYIGDRTFASDTGIAGTDNVQSELINVRMQLSEKELKRYRKIGQECAGIVEGVAMNARPGQTEQEIADKIRTGCIAKGISPDCVLVGSDERILNYRHPVPTSKKIEKSLMVVLGGEKYGLNISMTRMVYFVPVPEEIKGRMQKTQKIFAAMQNLMKDGMSYQAYFRKAQELYAKEGCSKEWKMHHQGGPTGYGCREFTVTPETKGVIKKNQAYAWNPTIAGTKCEDTTFLADNGVEIFTRTKVWPCSMIETKYGSCSVADILYIKNE</sequence>
<dbReference type="RefSeq" id="WP_118225277.1">
    <property type="nucleotide sequence ID" value="NZ_QRIC01000025.1"/>
</dbReference>
<gene>
    <name evidence="2" type="ORF">DW265_10725</name>
</gene>
<evidence type="ECO:0000259" key="1">
    <source>
        <dbReference type="Pfam" id="PF00557"/>
    </source>
</evidence>
<proteinExistence type="predicted"/>
<evidence type="ECO:0000313" key="2">
    <source>
        <dbReference type="EMBL" id="RHG24119.1"/>
    </source>
</evidence>
<organism evidence="2 3">
    <name type="scientific">Dorea longicatena</name>
    <dbReference type="NCBI Taxonomy" id="88431"/>
    <lineage>
        <taxon>Bacteria</taxon>
        <taxon>Bacillati</taxon>
        <taxon>Bacillota</taxon>
        <taxon>Clostridia</taxon>
        <taxon>Lachnospirales</taxon>
        <taxon>Lachnospiraceae</taxon>
        <taxon>Dorea</taxon>
    </lineage>
</organism>
<dbReference type="Gene3D" id="3.90.230.10">
    <property type="entry name" value="Creatinase/methionine aminopeptidase superfamily"/>
    <property type="match status" value="1"/>
</dbReference>
<dbReference type="SUPFAM" id="SSF55920">
    <property type="entry name" value="Creatinase/aminopeptidase"/>
    <property type="match status" value="1"/>
</dbReference>
<keyword evidence="3" id="KW-1185">Reference proteome</keyword>
<dbReference type="Pfam" id="PF00557">
    <property type="entry name" value="Peptidase_M24"/>
    <property type="match status" value="1"/>
</dbReference>
<comment type="caution">
    <text evidence="2">The sequence shown here is derived from an EMBL/GenBank/DDBJ whole genome shotgun (WGS) entry which is preliminary data.</text>
</comment>
<name>A0A414SSI5_9FIRM</name>
<dbReference type="AlphaFoldDB" id="A0A414SSI5"/>
<feature type="domain" description="Peptidase M24" evidence="1">
    <location>
        <begin position="132"/>
        <end position="314"/>
    </location>
</feature>
<dbReference type="PANTHER" id="PTHR46112:SF2">
    <property type="entry name" value="XAA-PRO AMINOPEPTIDASE P-RELATED"/>
    <property type="match status" value="1"/>
</dbReference>
<evidence type="ECO:0000313" key="3">
    <source>
        <dbReference type="Proteomes" id="UP000284095"/>
    </source>
</evidence>
<dbReference type="InterPro" id="IPR050659">
    <property type="entry name" value="Peptidase_M24B"/>
</dbReference>
<dbReference type="InterPro" id="IPR000994">
    <property type="entry name" value="Pept_M24"/>
</dbReference>
<reference evidence="2 3" key="1">
    <citation type="submission" date="2018-08" db="EMBL/GenBank/DDBJ databases">
        <title>A genome reference for cultivated species of the human gut microbiota.</title>
        <authorList>
            <person name="Zou Y."/>
            <person name="Xue W."/>
            <person name="Luo G."/>
        </authorList>
    </citation>
    <scope>NUCLEOTIDE SEQUENCE [LARGE SCALE GENOMIC DNA]</scope>
    <source>
        <strain evidence="2 3">AM22-22</strain>
    </source>
</reference>
<dbReference type="CDD" id="cd01066">
    <property type="entry name" value="APP_MetAP"/>
    <property type="match status" value="1"/>
</dbReference>
<dbReference type="PANTHER" id="PTHR46112">
    <property type="entry name" value="AMINOPEPTIDASE"/>
    <property type="match status" value="1"/>
</dbReference>